<sequence length="212" mass="23847">MVSLKCKELFCLVYSALLFVSGVILITLSVLLSYKIFYHFNFIPSETIGPFILIFILGFLHLFLTWLGIKGPTREHNFHIILCCGLNGSKDYSKKDATPISCTDPEMSNATIKYVFETGCRTHLIAYARRIMLDGAMMGFISGLFQALGIFAFYTFFKSLRHERSERITRRAAIQRQQSGTELQMPNTPHQGTPPTVTFPPPPTTPPTSISP</sequence>
<organism evidence="3 4">
    <name type="scientific">Molorchus minor</name>
    <dbReference type="NCBI Taxonomy" id="1323400"/>
    <lineage>
        <taxon>Eukaryota</taxon>
        <taxon>Metazoa</taxon>
        <taxon>Ecdysozoa</taxon>
        <taxon>Arthropoda</taxon>
        <taxon>Hexapoda</taxon>
        <taxon>Insecta</taxon>
        <taxon>Pterygota</taxon>
        <taxon>Neoptera</taxon>
        <taxon>Endopterygota</taxon>
        <taxon>Coleoptera</taxon>
        <taxon>Polyphaga</taxon>
        <taxon>Cucujiformia</taxon>
        <taxon>Chrysomeloidea</taxon>
        <taxon>Cerambycidae</taxon>
        <taxon>Lamiinae</taxon>
        <taxon>Monochamini</taxon>
        <taxon>Molorchus</taxon>
    </lineage>
</organism>
<evidence type="ECO:0008006" key="5">
    <source>
        <dbReference type="Google" id="ProtNLM"/>
    </source>
</evidence>
<feature type="compositionally biased region" description="Pro residues" evidence="1">
    <location>
        <begin position="197"/>
        <end position="206"/>
    </location>
</feature>
<accession>A0ABQ9IXY6</accession>
<feature type="compositionally biased region" description="Polar residues" evidence="1">
    <location>
        <begin position="179"/>
        <end position="191"/>
    </location>
</feature>
<feature type="transmembrane region" description="Helical" evidence="2">
    <location>
        <begin position="12"/>
        <end position="36"/>
    </location>
</feature>
<protein>
    <recommendedName>
        <fullName evidence="5">Tetraspanin</fullName>
    </recommendedName>
</protein>
<reference evidence="3" key="1">
    <citation type="journal article" date="2023" name="Insect Mol. Biol.">
        <title>Genome sequencing provides insights into the evolution of gene families encoding plant cell wall-degrading enzymes in longhorned beetles.</title>
        <authorList>
            <person name="Shin N.R."/>
            <person name="Okamura Y."/>
            <person name="Kirsch R."/>
            <person name="Pauchet Y."/>
        </authorList>
    </citation>
    <scope>NUCLEOTIDE SEQUENCE</scope>
    <source>
        <strain evidence="3">MMC_N1</strain>
    </source>
</reference>
<proteinExistence type="predicted"/>
<evidence type="ECO:0000256" key="1">
    <source>
        <dbReference type="SAM" id="MobiDB-lite"/>
    </source>
</evidence>
<comment type="caution">
    <text evidence="3">The sequence shown here is derived from an EMBL/GenBank/DDBJ whole genome shotgun (WGS) entry which is preliminary data.</text>
</comment>
<evidence type="ECO:0000313" key="3">
    <source>
        <dbReference type="EMBL" id="KAJ8968866.1"/>
    </source>
</evidence>
<keyword evidence="2" id="KW-0472">Membrane</keyword>
<keyword evidence="2" id="KW-1133">Transmembrane helix</keyword>
<name>A0ABQ9IXY6_9CUCU</name>
<keyword evidence="4" id="KW-1185">Reference proteome</keyword>
<feature type="region of interest" description="Disordered" evidence="1">
    <location>
        <begin position="172"/>
        <end position="212"/>
    </location>
</feature>
<dbReference type="Proteomes" id="UP001162164">
    <property type="component" value="Unassembled WGS sequence"/>
</dbReference>
<gene>
    <name evidence="3" type="ORF">NQ317_008122</name>
</gene>
<evidence type="ECO:0000256" key="2">
    <source>
        <dbReference type="SAM" id="Phobius"/>
    </source>
</evidence>
<feature type="transmembrane region" description="Helical" evidence="2">
    <location>
        <begin position="131"/>
        <end position="157"/>
    </location>
</feature>
<evidence type="ECO:0000313" key="4">
    <source>
        <dbReference type="Proteomes" id="UP001162164"/>
    </source>
</evidence>
<feature type="transmembrane region" description="Helical" evidence="2">
    <location>
        <begin position="48"/>
        <end position="69"/>
    </location>
</feature>
<keyword evidence="2" id="KW-0812">Transmembrane</keyword>
<dbReference type="EMBL" id="JAPWTJ010001917">
    <property type="protein sequence ID" value="KAJ8968866.1"/>
    <property type="molecule type" value="Genomic_DNA"/>
</dbReference>